<feature type="domain" description="BZIP" evidence="2">
    <location>
        <begin position="33"/>
        <end position="89"/>
    </location>
</feature>
<dbReference type="PROSITE" id="PS00036">
    <property type="entry name" value="BZIP_BASIC"/>
    <property type="match status" value="1"/>
</dbReference>
<dbReference type="Gene3D" id="1.20.5.170">
    <property type="match status" value="1"/>
</dbReference>
<evidence type="ECO:0000259" key="2">
    <source>
        <dbReference type="PROSITE" id="PS50217"/>
    </source>
</evidence>
<evidence type="ECO:0000256" key="1">
    <source>
        <dbReference type="SAM" id="MobiDB-lite"/>
    </source>
</evidence>
<dbReference type="GO" id="GO:0003700">
    <property type="term" value="F:DNA-binding transcription factor activity"/>
    <property type="evidence" value="ECO:0007669"/>
    <property type="project" value="InterPro"/>
</dbReference>
<organism evidence="3">
    <name type="scientific">Odontella aurita</name>
    <dbReference type="NCBI Taxonomy" id="265563"/>
    <lineage>
        <taxon>Eukaryota</taxon>
        <taxon>Sar</taxon>
        <taxon>Stramenopiles</taxon>
        <taxon>Ochrophyta</taxon>
        <taxon>Bacillariophyta</taxon>
        <taxon>Mediophyceae</taxon>
        <taxon>Biddulphiophycidae</taxon>
        <taxon>Eupodiscales</taxon>
        <taxon>Odontellaceae</taxon>
        <taxon>Odontella</taxon>
    </lineage>
</organism>
<dbReference type="Pfam" id="PF00170">
    <property type="entry name" value="bZIP_1"/>
    <property type="match status" value="1"/>
</dbReference>
<name>A0A7S4JJ37_9STRA</name>
<evidence type="ECO:0000313" key="3">
    <source>
        <dbReference type="EMBL" id="CAE2265226.1"/>
    </source>
</evidence>
<proteinExistence type="predicted"/>
<sequence>MSSGSQSNPLSKTVSPTSLLAQESRKTAHLSDELKKNRKRAANRASAMKSRYRKLVILEELQKRESEIQSTNDAMRRENDALRTAISQLNACLEMGVTSNDAATSSNDMIRGEYTSSS</sequence>
<dbReference type="SUPFAM" id="SSF57959">
    <property type="entry name" value="Leucine zipper domain"/>
    <property type="match status" value="1"/>
</dbReference>
<protein>
    <recommendedName>
        <fullName evidence="2">BZIP domain-containing protein</fullName>
    </recommendedName>
</protein>
<dbReference type="AlphaFoldDB" id="A0A7S4JJ37"/>
<dbReference type="PROSITE" id="PS50217">
    <property type="entry name" value="BZIP"/>
    <property type="match status" value="1"/>
</dbReference>
<reference evidence="3" key="1">
    <citation type="submission" date="2021-01" db="EMBL/GenBank/DDBJ databases">
        <authorList>
            <person name="Corre E."/>
            <person name="Pelletier E."/>
            <person name="Niang G."/>
            <person name="Scheremetjew M."/>
            <person name="Finn R."/>
            <person name="Kale V."/>
            <person name="Holt S."/>
            <person name="Cochrane G."/>
            <person name="Meng A."/>
            <person name="Brown T."/>
            <person name="Cohen L."/>
        </authorList>
    </citation>
    <scope>NUCLEOTIDE SEQUENCE</scope>
    <source>
        <strain evidence="3">Isolate 1302-5</strain>
    </source>
</reference>
<dbReference type="EMBL" id="HBKQ01041412">
    <property type="protein sequence ID" value="CAE2265226.1"/>
    <property type="molecule type" value="Transcribed_RNA"/>
</dbReference>
<accession>A0A7S4JJ37</accession>
<feature type="compositionally biased region" description="Basic and acidic residues" evidence="1">
    <location>
        <begin position="23"/>
        <end position="35"/>
    </location>
</feature>
<dbReference type="InterPro" id="IPR046347">
    <property type="entry name" value="bZIP_sf"/>
</dbReference>
<feature type="region of interest" description="Disordered" evidence="1">
    <location>
        <begin position="1"/>
        <end position="47"/>
    </location>
</feature>
<dbReference type="SMART" id="SM00338">
    <property type="entry name" value="BRLZ"/>
    <property type="match status" value="1"/>
</dbReference>
<dbReference type="InterPro" id="IPR004827">
    <property type="entry name" value="bZIP"/>
</dbReference>
<gene>
    <name evidence="3" type="ORF">OAUR00152_LOCUS28574</name>
</gene>
<feature type="compositionally biased region" description="Polar residues" evidence="1">
    <location>
        <begin position="1"/>
        <end position="21"/>
    </location>
</feature>